<evidence type="ECO:0008006" key="4">
    <source>
        <dbReference type="Google" id="ProtNLM"/>
    </source>
</evidence>
<keyword evidence="1" id="KW-0732">Signal</keyword>
<dbReference type="AlphaFoldDB" id="A0A6A6NZ23"/>
<feature type="chain" id="PRO_5025405781" description="Secreted protein" evidence="1">
    <location>
        <begin position="22"/>
        <end position="169"/>
    </location>
</feature>
<proteinExistence type="predicted"/>
<organism evidence="2 3">
    <name type="scientific">Lineolata rhizophorae</name>
    <dbReference type="NCBI Taxonomy" id="578093"/>
    <lineage>
        <taxon>Eukaryota</taxon>
        <taxon>Fungi</taxon>
        <taxon>Dikarya</taxon>
        <taxon>Ascomycota</taxon>
        <taxon>Pezizomycotina</taxon>
        <taxon>Dothideomycetes</taxon>
        <taxon>Dothideomycetes incertae sedis</taxon>
        <taxon>Lineolatales</taxon>
        <taxon>Lineolataceae</taxon>
        <taxon>Lineolata</taxon>
    </lineage>
</organism>
<sequence length="169" mass="18408">MHHPCPVAKSFASISLPLALSLAPLACVRRSRLFLPRSCLLVRSNLSLAMTLASTEPDATGILRSGQGEKGEKKKFVLAFSRTRFSIQMHLPQIPLGIPMSSMSLICFNVAIPCMVRTGSSLGSLAHSSSYKSAKRQSMPTNLATYRSCSLPVHLLQRTNCLKTSSCYH</sequence>
<dbReference type="EMBL" id="MU001683">
    <property type="protein sequence ID" value="KAF2456503.1"/>
    <property type="molecule type" value="Genomic_DNA"/>
</dbReference>
<gene>
    <name evidence="2" type="ORF">BDY21DRAFT_52666</name>
</gene>
<protein>
    <recommendedName>
        <fullName evidence="4">Secreted protein</fullName>
    </recommendedName>
</protein>
<name>A0A6A6NZ23_9PEZI</name>
<keyword evidence="3" id="KW-1185">Reference proteome</keyword>
<evidence type="ECO:0000313" key="2">
    <source>
        <dbReference type="EMBL" id="KAF2456503.1"/>
    </source>
</evidence>
<dbReference type="Proteomes" id="UP000799766">
    <property type="component" value="Unassembled WGS sequence"/>
</dbReference>
<feature type="signal peptide" evidence="1">
    <location>
        <begin position="1"/>
        <end position="21"/>
    </location>
</feature>
<evidence type="ECO:0000313" key="3">
    <source>
        <dbReference type="Proteomes" id="UP000799766"/>
    </source>
</evidence>
<accession>A0A6A6NZ23</accession>
<evidence type="ECO:0000256" key="1">
    <source>
        <dbReference type="SAM" id="SignalP"/>
    </source>
</evidence>
<reference evidence="2" key="1">
    <citation type="journal article" date="2020" name="Stud. Mycol.">
        <title>101 Dothideomycetes genomes: a test case for predicting lifestyles and emergence of pathogens.</title>
        <authorList>
            <person name="Haridas S."/>
            <person name="Albert R."/>
            <person name="Binder M."/>
            <person name="Bloem J."/>
            <person name="Labutti K."/>
            <person name="Salamov A."/>
            <person name="Andreopoulos B."/>
            <person name="Baker S."/>
            <person name="Barry K."/>
            <person name="Bills G."/>
            <person name="Bluhm B."/>
            <person name="Cannon C."/>
            <person name="Castanera R."/>
            <person name="Culley D."/>
            <person name="Daum C."/>
            <person name="Ezra D."/>
            <person name="Gonzalez J."/>
            <person name="Henrissat B."/>
            <person name="Kuo A."/>
            <person name="Liang C."/>
            <person name="Lipzen A."/>
            <person name="Lutzoni F."/>
            <person name="Magnuson J."/>
            <person name="Mondo S."/>
            <person name="Nolan M."/>
            <person name="Ohm R."/>
            <person name="Pangilinan J."/>
            <person name="Park H.-J."/>
            <person name="Ramirez L."/>
            <person name="Alfaro M."/>
            <person name="Sun H."/>
            <person name="Tritt A."/>
            <person name="Yoshinaga Y."/>
            <person name="Zwiers L.-H."/>
            <person name="Turgeon B."/>
            <person name="Goodwin S."/>
            <person name="Spatafora J."/>
            <person name="Crous P."/>
            <person name="Grigoriev I."/>
        </authorList>
    </citation>
    <scope>NUCLEOTIDE SEQUENCE</scope>
    <source>
        <strain evidence="2">ATCC 16933</strain>
    </source>
</reference>